<evidence type="ECO:0000313" key="1">
    <source>
        <dbReference type="EMBL" id="KAI7956762.1"/>
    </source>
</evidence>
<dbReference type="EMBL" id="CM045868">
    <property type="protein sequence ID" value="KAI7956762.1"/>
    <property type="molecule type" value="Genomic_DNA"/>
</dbReference>
<sequence>MTGRSVLDQHNPTYKPVRKSKKRRRGVRDDGLIYPSNSTGVDKIYEIESLDLCELDMNLIHILPKTNFGFVL</sequence>
<evidence type="ECO:0000313" key="2">
    <source>
        <dbReference type="Proteomes" id="UP001060170"/>
    </source>
</evidence>
<reference evidence="2" key="1">
    <citation type="journal article" date="2018" name="BMC Genomics">
        <title>Genomic insights into host adaptation between the wheat stripe rust pathogen (Puccinia striiformis f. sp. tritici) and the barley stripe rust pathogen (Puccinia striiformis f. sp. hordei).</title>
        <authorList>
            <person name="Xia C."/>
            <person name="Wang M."/>
            <person name="Yin C."/>
            <person name="Cornejo O.E."/>
            <person name="Hulbert S.H."/>
            <person name="Chen X."/>
        </authorList>
    </citation>
    <scope>NUCLEOTIDE SEQUENCE [LARGE SCALE GENOMIC DNA]</scope>
    <source>
        <strain evidence="2">93-210</strain>
    </source>
</reference>
<reference evidence="2" key="2">
    <citation type="journal article" date="2018" name="Mol. Plant Microbe Interact.">
        <title>Genome sequence resources for the wheat stripe rust pathogen (Puccinia striiformis f. sp. tritici) and the barley stripe rust pathogen (Puccinia striiformis f. sp. hordei).</title>
        <authorList>
            <person name="Xia C."/>
            <person name="Wang M."/>
            <person name="Yin C."/>
            <person name="Cornejo O.E."/>
            <person name="Hulbert S.H."/>
            <person name="Chen X."/>
        </authorList>
    </citation>
    <scope>NUCLEOTIDE SEQUENCE [LARGE SCALE GENOMIC DNA]</scope>
    <source>
        <strain evidence="2">93-210</strain>
    </source>
</reference>
<accession>A0ACC0EME0</accession>
<comment type="caution">
    <text evidence="1">The sequence shown here is derived from an EMBL/GenBank/DDBJ whole genome shotgun (WGS) entry which is preliminary data.</text>
</comment>
<reference evidence="1 2" key="3">
    <citation type="journal article" date="2022" name="Microbiol. Spectr.">
        <title>Folding features and dynamics of 3D genome architecture in plant fungal pathogens.</title>
        <authorList>
            <person name="Xia C."/>
        </authorList>
    </citation>
    <scope>NUCLEOTIDE SEQUENCE [LARGE SCALE GENOMIC DNA]</scope>
    <source>
        <strain evidence="1 2">93-210</strain>
    </source>
</reference>
<dbReference type="Proteomes" id="UP001060170">
    <property type="component" value="Chromosome 4"/>
</dbReference>
<protein>
    <submittedName>
        <fullName evidence="1">Uncharacterized protein</fullName>
    </submittedName>
</protein>
<name>A0ACC0EME0_9BASI</name>
<keyword evidence="2" id="KW-1185">Reference proteome</keyword>
<gene>
    <name evidence="1" type="ORF">MJO28_003857</name>
</gene>
<proteinExistence type="predicted"/>
<organism evidence="1 2">
    <name type="scientific">Puccinia striiformis f. sp. tritici</name>
    <dbReference type="NCBI Taxonomy" id="168172"/>
    <lineage>
        <taxon>Eukaryota</taxon>
        <taxon>Fungi</taxon>
        <taxon>Dikarya</taxon>
        <taxon>Basidiomycota</taxon>
        <taxon>Pucciniomycotina</taxon>
        <taxon>Pucciniomycetes</taxon>
        <taxon>Pucciniales</taxon>
        <taxon>Pucciniaceae</taxon>
        <taxon>Puccinia</taxon>
    </lineage>
</organism>